<name>D9PI35_9ZZZZ</name>
<dbReference type="NCBIfam" id="NF041895">
    <property type="entry name" value="choice_anch_V"/>
    <property type="match status" value="1"/>
</dbReference>
<evidence type="ECO:0000313" key="3">
    <source>
        <dbReference type="EMBL" id="EFK96775.1"/>
    </source>
</evidence>
<reference evidence="3" key="1">
    <citation type="submission" date="2010-07" db="EMBL/GenBank/DDBJ databases">
        <authorList>
            <consortium name="CONSOLIDER consortium CSD2007-00005"/>
            <person name="Guazzaroni M.-E."/>
            <person name="Richter M."/>
            <person name="Garcia-Salamanca A."/>
            <person name="Yarza P."/>
            <person name="Ferrer M."/>
        </authorList>
    </citation>
    <scope>NUCLEOTIDE SEQUENCE</scope>
</reference>
<feature type="domain" description="Secretion system C-terminal sorting" evidence="2">
    <location>
        <begin position="188"/>
        <end position="263"/>
    </location>
</feature>
<keyword evidence="1" id="KW-0472">Membrane</keyword>
<dbReference type="Pfam" id="PF18962">
    <property type="entry name" value="Por_Secre_tail"/>
    <property type="match status" value="1"/>
</dbReference>
<feature type="transmembrane region" description="Helical" evidence="1">
    <location>
        <begin position="9"/>
        <end position="28"/>
    </location>
</feature>
<keyword evidence="1" id="KW-0812">Transmembrane</keyword>
<reference evidence="3" key="2">
    <citation type="journal article" date="2011" name="Microb. Ecol.">
        <title>Taxonomic and Functional Metagenomic Profiling of the Microbial Community in the Anoxic Sediment of a Sub-saline Shallow Lake (Laguna de Carrizo, Central Spain).</title>
        <authorList>
            <person name="Ferrer M."/>
            <person name="Guazzaroni M.E."/>
            <person name="Richter M."/>
            <person name="Garcia-Salamanca A."/>
            <person name="Yarza P."/>
            <person name="Suarez-Suarez A."/>
            <person name="Solano J."/>
            <person name="Alcaide M."/>
            <person name="van Dillewijn P."/>
            <person name="Molina-Henares M.A."/>
            <person name="Lopez-Cortes N."/>
            <person name="Al-Ramahi Y."/>
            <person name="Guerrero C."/>
            <person name="Acosta A."/>
            <person name="de Eugenio L.I."/>
            <person name="Martinez V."/>
            <person name="Marques S."/>
            <person name="Rojo F."/>
            <person name="Santero E."/>
            <person name="Genilloud O."/>
            <person name="Perez-Perez J."/>
            <person name="Rossello-Mora R."/>
            <person name="Ramos J.L."/>
        </authorList>
    </citation>
    <scope>NUCLEOTIDE SEQUENCE</scope>
</reference>
<organism evidence="3">
    <name type="scientific">sediment metagenome</name>
    <dbReference type="NCBI Taxonomy" id="749907"/>
    <lineage>
        <taxon>unclassified sequences</taxon>
        <taxon>metagenomes</taxon>
        <taxon>ecological metagenomes</taxon>
    </lineage>
</organism>
<evidence type="ECO:0000256" key="1">
    <source>
        <dbReference type="SAM" id="Phobius"/>
    </source>
</evidence>
<proteinExistence type="predicted"/>
<dbReference type="EMBL" id="ADZX01000404">
    <property type="protein sequence ID" value="EFK96775.1"/>
    <property type="molecule type" value="Genomic_DNA"/>
</dbReference>
<gene>
    <name evidence="3" type="ORF">LDC_1189</name>
</gene>
<dbReference type="NCBIfam" id="TIGR04183">
    <property type="entry name" value="Por_Secre_tail"/>
    <property type="match status" value="1"/>
</dbReference>
<accession>D9PI35</accession>
<dbReference type="InterPro" id="IPR026444">
    <property type="entry name" value="Secre_tail"/>
</dbReference>
<dbReference type="AlphaFoldDB" id="D9PI35"/>
<sequence length="266" mass="28896">MLNRIKNQNVLNFIIFIMLVSAVIIYAHENGIVERTMKNGDGCTCHSESPSVNVLVTISGPDTLAVGQSATYTVTIQGGPLESGGINVAASEGNLDPISGDLRKESNELTHVSPKLPSSGSVTFQFNYNSPNSTGQQILFANGNSVNLNGENSGDQWNFAANKIINVIQPTGVDDQILVNSFELLQNYPNPFNPTTKISWQSPMGRQQILKIYDVLGNEVAIIVNEWKEPGKHSVEFNATGLSSGIYYYQLTAGDFIGIRKMILAK</sequence>
<keyword evidence="1" id="KW-1133">Transmembrane helix</keyword>
<evidence type="ECO:0000259" key="2">
    <source>
        <dbReference type="Pfam" id="PF18962"/>
    </source>
</evidence>
<protein>
    <recommendedName>
        <fullName evidence="2">Secretion system C-terminal sorting domain-containing protein</fullName>
    </recommendedName>
</protein>
<comment type="caution">
    <text evidence="3">The sequence shown here is derived from an EMBL/GenBank/DDBJ whole genome shotgun (WGS) entry which is preliminary data.</text>
</comment>